<evidence type="ECO:0000256" key="4">
    <source>
        <dbReference type="ARBA" id="ARBA00022898"/>
    </source>
</evidence>
<evidence type="ECO:0000256" key="6">
    <source>
        <dbReference type="SAM" id="MobiDB-lite"/>
    </source>
</evidence>
<dbReference type="InterPro" id="IPR004636">
    <property type="entry name" value="AcOrn/SuccOrn_fam"/>
</dbReference>
<dbReference type="SUPFAM" id="SSF53383">
    <property type="entry name" value="PLP-dependent transferases"/>
    <property type="match status" value="1"/>
</dbReference>
<dbReference type="STRING" id="1693.BMIN_0419"/>
<feature type="region of interest" description="Disordered" evidence="6">
    <location>
        <begin position="1"/>
        <end position="38"/>
    </location>
</feature>
<name>A0A087BNC3_9BIFI</name>
<dbReference type="GO" id="GO:0042802">
    <property type="term" value="F:identical protein binding"/>
    <property type="evidence" value="ECO:0007669"/>
    <property type="project" value="TreeGrafter"/>
</dbReference>
<feature type="binding site" evidence="5">
    <location>
        <position position="193"/>
    </location>
    <ligand>
        <name>N(2)-acetyl-L-ornithine</name>
        <dbReference type="ChEBI" id="CHEBI:57805"/>
    </ligand>
</feature>
<keyword evidence="5" id="KW-0963">Cytoplasm</keyword>
<dbReference type="Pfam" id="PF00202">
    <property type="entry name" value="Aminotran_3"/>
    <property type="match status" value="1"/>
</dbReference>
<evidence type="ECO:0000256" key="1">
    <source>
        <dbReference type="ARBA" id="ARBA00022576"/>
    </source>
</evidence>
<dbReference type="NCBIfam" id="NF002874">
    <property type="entry name" value="PRK03244.1"/>
    <property type="match status" value="1"/>
</dbReference>
<feature type="binding site" evidence="5">
    <location>
        <position position="345"/>
    </location>
    <ligand>
        <name>pyridoxal 5'-phosphate</name>
        <dbReference type="ChEBI" id="CHEBI:597326"/>
    </ligand>
</feature>
<dbReference type="GO" id="GO:0030170">
    <property type="term" value="F:pyridoxal phosphate binding"/>
    <property type="evidence" value="ECO:0007669"/>
    <property type="project" value="InterPro"/>
</dbReference>
<dbReference type="eggNOG" id="COG4992">
    <property type="taxonomic scope" value="Bacteria"/>
</dbReference>
<dbReference type="InterPro" id="IPR015424">
    <property type="entry name" value="PyrdxlP-dep_Trfase"/>
</dbReference>
<feature type="binding site" evidence="5">
    <location>
        <position position="344"/>
    </location>
    <ligand>
        <name>N(2)-acetyl-L-ornithine</name>
        <dbReference type="ChEBI" id="CHEBI:57805"/>
    </ligand>
</feature>
<comment type="caution">
    <text evidence="7">The sequence shown here is derived from an EMBL/GenBank/DDBJ whole genome shotgun (WGS) entry which is preliminary data.</text>
</comment>
<dbReference type="PANTHER" id="PTHR11986:SF79">
    <property type="entry name" value="ACETYLORNITHINE AMINOTRANSFERASE, MITOCHONDRIAL"/>
    <property type="match status" value="1"/>
</dbReference>
<accession>A0A087BNC3</accession>
<comment type="pathway">
    <text evidence="5">Amino-acid biosynthesis; L-arginine biosynthesis; N(2)-acetyl-L-ornithine from L-glutamate: step 4/4.</text>
</comment>
<gene>
    <name evidence="5" type="primary">argD</name>
    <name evidence="7" type="ORF">BMIN_0419</name>
</gene>
<dbReference type="EMBL" id="JGZD01000009">
    <property type="protein sequence ID" value="KFI72523.1"/>
    <property type="molecule type" value="Genomic_DNA"/>
</dbReference>
<dbReference type="InterPro" id="IPR050103">
    <property type="entry name" value="Class-III_PLP-dep_AT"/>
</dbReference>
<evidence type="ECO:0000313" key="8">
    <source>
        <dbReference type="Proteomes" id="UP000029014"/>
    </source>
</evidence>
<dbReference type="InterPro" id="IPR015422">
    <property type="entry name" value="PyrdxlP-dep_Trfase_small"/>
</dbReference>
<sequence length="462" mass="49299">MGNELGKKTFEKKTFEKKTTEDETMGKDATIGMEARADATPLGPEDARWLGEYSHVHMNVFGTPLRVMDHGEGTRVWDVDGKSYLDFLGGIAVNSLGYAHPRWVAAVAEQAAKVAHTSNYFATEPQIRLARKLVSIAGAPSGSHVYFGNSGAEGNEAAIKLARLYGRTMMEGREITPRSVPRILALTHGFHGRTLGALSATWKPSIREPFEPLVPGVEFVESGDIAAMRRAFDGSGDDGRGPVAAVIMELIQGEAGVRPLDPGYVRAVRDLCDERRALMIVDEVQTGIGRTGRWFAFQREDLSGGAVPDVVTFAKGVAGGFPMGGMIAFGQELSDLFTPGSHGSTFAGNPLAAAAAVTTLDVIEHDGLVENAESRGRQLRDMMVHCGNPLVVGVRGRGLLDAVQLSHPCAHAAMEWALDRGLIVNAVAPDALRLAPPLIVSGDDVEEAVAILSGIPVDLEDD</sequence>
<comment type="subunit">
    <text evidence="5">Homodimer.</text>
</comment>
<dbReference type="PIRSF" id="PIRSF000521">
    <property type="entry name" value="Transaminase_4ab_Lys_Orn"/>
    <property type="match status" value="1"/>
</dbReference>
<feature type="modified residue" description="N6-(pyridoxal phosphate)lysine" evidence="5">
    <location>
        <position position="315"/>
    </location>
</feature>
<dbReference type="PANTHER" id="PTHR11986">
    <property type="entry name" value="AMINOTRANSFERASE CLASS III"/>
    <property type="match status" value="1"/>
</dbReference>
<keyword evidence="5" id="KW-0055">Arginine biosynthesis</keyword>
<dbReference type="GO" id="GO:0003992">
    <property type="term" value="F:N2-acetyl-L-ornithine:2-oxoglutarate 5-aminotransferase activity"/>
    <property type="evidence" value="ECO:0007669"/>
    <property type="project" value="UniProtKB-UniRule"/>
</dbReference>
<evidence type="ECO:0000313" key="7">
    <source>
        <dbReference type="EMBL" id="KFI72523.1"/>
    </source>
</evidence>
<dbReference type="Gene3D" id="3.40.640.10">
    <property type="entry name" value="Type I PLP-dependent aspartate aminotransferase-like (Major domain)"/>
    <property type="match status" value="1"/>
</dbReference>
<dbReference type="InterPro" id="IPR049704">
    <property type="entry name" value="Aminotrans_3_PPA_site"/>
</dbReference>
<dbReference type="InterPro" id="IPR005814">
    <property type="entry name" value="Aminotrans_3"/>
</dbReference>
<comment type="catalytic activity">
    <reaction evidence="5">
        <text>N(2)-acetyl-L-ornithine + 2-oxoglutarate = N-acetyl-L-glutamate 5-semialdehyde + L-glutamate</text>
        <dbReference type="Rhea" id="RHEA:18049"/>
        <dbReference type="ChEBI" id="CHEBI:16810"/>
        <dbReference type="ChEBI" id="CHEBI:29123"/>
        <dbReference type="ChEBI" id="CHEBI:29985"/>
        <dbReference type="ChEBI" id="CHEBI:57805"/>
        <dbReference type="EC" id="2.6.1.11"/>
    </reaction>
</comment>
<comment type="miscellaneous">
    <text evidence="5">May also have succinyldiaminopimelate aminotransferase activity, thus carrying out the corresponding step in lysine biosynthesis.</text>
</comment>
<feature type="binding site" evidence="5">
    <location>
        <begin position="151"/>
        <end position="152"/>
    </location>
    <ligand>
        <name>pyridoxal 5'-phosphate</name>
        <dbReference type="ChEBI" id="CHEBI:597326"/>
    </ligand>
</feature>
<dbReference type="HAMAP" id="MF_01107">
    <property type="entry name" value="ArgD_aminotrans_3"/>
    <property type="match status" value="1"/>
</dbReference>
<dbReference type="PROSITE" id="PS00600">
    <property type="entry name" value="AA_TRANSFER_CLASS_3"/>
    <property type="match status" value="1"/>
</dbReference>
<dbReference type="GO" id="GO:0005737">
    <property type="term" value="C:cytoplasm"/>
    <property type="evidence" value="ECO:0007669"/>
    <property type="project" value="UniProtKB-SubCell"/>
</dbReference>
<dbReference type="InterPro" id="IPR015421">
    <property type="entry name" value="PyrdxlP-dep_Trfase_major"/>
</dbReference>
<dbReference type="NCBIfam" id="TIGR00707">
    <property type="entry name" value="argD"/>
    <property type="match status" value="1"/>
</dbReference>
<dbReference type="AlphaFoldDB" id="A0A087BNC3"/>
<dbReference type="GO" id="GO:0006526">
    <property type="term" value="P:L-arginine biosynthetic process"/>
    <property type="evidence" value="ECO:0007669"/>
    <property type="project" value="UniProtKB-UniRule"/>
</dbReference>
<reference evidence="7 8" key="1">
    <citation type="submission" date="2014-03" db="EMBL/GenBank/DDBJ databases">
        <title>Genomics of Bifidobacteria.</title>
        <authorList>
            <person name="Ventura M."/>
            <person name="Milani C."/>
            <person name="Lugli G.A."/>
        </authorList>
    </citation>
    <scope>NUCLEOTIDE SEQUENCE [LARGE SCALE GENOMIC DNA]</scope>
    <source>
        <strain evidence="7 8">LMG 11592</strain>
    </source>
</reference>
<organism evidence="7 8">
    <name type="scientific">Bifidobacterium minimum</name>
    <dbReference type="NCBI Taxonomy" id="1693"/>
    <lineage>
        <taxon>Bacteria</taxon>
        <taxon>Bacillati</taxon>
        <taxon>Actinomycetota</taxon>
        <taxon>Actinomycetes</taxon>
        <taxon>Bifidobacteriales</taxon>
        <taxon>Bifidobacteriaceae</taxon>
        <taxon>Bifidobacterium</taxon>
    </lineage>
</organism>
<dbReference type="CDD" id="cd00610">
    <property type="entry name" value="OAT_like"/>
    <property type="match status" value="1"/>
</dbReference>
<keyword evidence="3 5" id="KW-0808">Transferase</keyword>
<feature type="binding site" evidence="5">
    <location>
        <position position="190"/>
    </location>
    <ligand>
        <name>pyridoxal 5'-phosphate</name>
        <dbReference type="ChEBI" id="CHEBI:597326"/>
    </ligand>
</feature>
<dbReference type="FunFam" id="3.40.640.10:FF:000004">
    <property type="entry name" value="Acetylornithine aminotransferase"/>
    <property type="match status" value="1"/>
</dbReference>
<evidence type="ECO:0000256" key="5">
    <source>
        <dbReference type="HAMAP-Rule" id="MF_01107"/>
    </source>
</evidence>
<keyword evidence="8" id="KW-1185">Reference proteome</keyword>
<evidence type="ECO:0000256" key="2">
    <source>
        <dbReference type="ARBA" id="ARBA00022605"/>
    </source>
</evidence>
<proteinExistence type="inferred from homology"/>
<dbReference type="Gene3D" id="3.90.1150.10">
    <property type="entry name" value="Aspartate Aminotransferase, domain 1"/>
    <property type="match status" value="1"/>
</dbReference>
<protein>
    <recommendedName>
        <fullName evidence="5">Acetylornithine aminotransferase</fullName>
        <shortName evidence="5">ACOAT</shortName>
        <ecNumber evidence="5">2.6.1.11</ecNumber>
    </recommendedName>
</protein>
<comment type="cofactor">
    <cofactor evidence="5">
        <name>pyridoxal 5'-phosphate</name>
        <dbReference type="ChEBI" id="CHEBI:597326"/>
    </cofactor>
    <text evidence="5">Binds 1 pyridoxal phosphate per subunit.</text>
</comment>
<keyword evidence="1 5" id="KW-0032">Aminotransferase</keyword>
<comment type="subcellular location">
    <subcellularLocation>
        <location evidence="5">Cytoplasm</location>
    </subcellularLocation>
</comment>
<feature type="compositionally biased region" description="Basic and acidic residues" evidence="6">
    <location>
        <begin position="1"/>
        <end position="26"/>
    </location>
</feature>
<comment type="similarity">
    <text evidence="5">Belongs to the class-III pyridoxal-phosphate-dependent aminotransferase family. ArgD subfamily.</text>
</comment>
<dbReference type="UniPathway" id="UPA00068">
    <property type="reaction ID" value="UER00109"/>
</dbReference>
<keyword evidence="2 5" id="KW-0028">Amino-acid biosynthesis</keyword>
<evidence type="ECO:0000256" key="3">
    <source>
        <dbReference type="ARBA" id="ARBA00022679"/>
    </source>
</evidence>
<dbReference type="EC" id="2.6.1.11" evidence="5"/>
<feature type="binding site" evidence="5">
    <location>
        <begin position="282"/>
        <end position="285"/>
    </location>
    <ligand>
        <name>pyridoxal 5'-phosphate</name>
        <dbReference type="ChEBI" id="CHEBI:597326"/>
    </ligand>
</feature>
<dbReference type="Proteomes" id="UP000029014">
    <property type="component" value="Unassembled WGS sequence"/>
</dbReference>
<keyword evidence="4 5" id="KW-0663">Pyridoxal phosphate</keyword>